<keyword evidence="2" id="KW-0812">Transmembrane</keyword>
<dbReference type="EMBL" id="AUPC02000169">
    <property type="protein sequence ID" value="POG67571.1"/>
    <property type="molecule type" value="Genomic_DNA"/>
</dbReference>
<feature type="transmembrane region" description="Helical" evidence="2">
    <location>
        <begin position="72"/>
        <end position="92"/>
    </location>
</feature>
<dbReference type="AlphaFoldDB" id="A0A2P4PQA8"/>
<reference evidence="3 4" key="2">
    <citation type="journal article" date="2018" name="New Phytol.">
        <title>High intraspecific genome diversity in the model arbuscular mycorrhizal symbiont Rhizophagus irregularis.</title>
        <authorList>
            <person name="Chen E.C.H."/>
            <person name="Morin E."/>
            <person name="Beaudet D."/>
            <person name="Noel J."/>
            <person name="Yildirir G."/>
            <person name="Ndikumana S."/>
            <person name="Charron P."/>
            <person name="St-Onge C."/>
            <person name="Giorgi J."/>
            <person name="Kruger M."/>
            <person name="Marton T."/>
            <person name="Ropars J."/>
            <person name="Grigoriev I.V."/>
            <person name="Hainaut M."/>
            <person name="Henrissat B."/>
            <person name="Roux C."/>
            <person name="Martin F."/>
            <person name="Corradi N."/>
        </authorList>
    </citation>
    <scope>NUCLEOTIDE SEQUENCE [LARGE SCALE GENOMIC DNA]</scope>
    <source>
        <strain evidence="3 4">DAOM 197198</strain>
    </source>
</reference>
<evidence type="ECO:0000313" key="3">
    <source>
        <dbReference type="EMBL" id="POG67571.1"/>
    </source>
</evidence>
<gene>
    <name evidence="3" type="ORF">GLOIN_2v1779303</name>
</gene>
<evidence type="ECO:0000256" key="2">
    <source>
        <dbReference type="SAM" id="Phobius"/>
    </source>
</evidence>
<comment type="caution">
    <text evidence="3">The sequence shown here is derived from an EMBL/GenBank/DDBJ whole genome shotgun (WGS) entry which is preliminary data.</text>
</comment>
<evidence type="ECO:0000256" key="1">
    <source>
        <dbReference type="SAM" id="MobiDB-lite"/>
    </source>
</evidence>
<proteinExistence type="predicted"/>
<feature type="transmembrane region" description="Helical" evidence="2">
    <location>
        <begin position="149"/>
        <end position="170"/>
    </location>
</feature>
<protein>
    <submittedName>
        <fullName evidence="3">Uncharacterized protein</fullName>
    </submittedName>
</protein>
<feature type="transmembrane region" description="Helical" evidence="2">
    <location>
        <begin position="16"/>
        <end position="34"/>
    </location>
</feature>
<dbReference type="Proteomes" id="UP000018888">
    <property type="component" value="Unassembled WGS sequence"/>
</dbReference>
<keyword evidence="2" id="KW-0472">Membrane</keyword>
<feature type="compositionally biased region" description="Low complexity" evidence="1">
    <location>
        <begin position="269"/>
        <end position="279"/>
    </location>
</feature>
<feature type="transmembrane region" description="Helical" evidence="2">
    <location>
        <begin position="41"/>
        <end position="66"/>
    </location>
</feature>
<sequence>MNKNLFDFDQSSKIETVFDAATGFMIPLIIYLSLNYGMNIYLFGSFIILAMADMGLTILFTHLSYIQYNNNIFFWIYFIFIAPIYIINYLLILKESNFFNKSFLRNDKREINKMEKYIKKRLIPLTLFIINLIFLGIAIHYQIVDFINGLFIIIPSLLLFIVYFGFIIFYDESKKKSNGLTHLRFFVEFMCSIIFVMITGPSVLWIKFYLSITVVEMSLYLERAKPSDSKLPIRYRLDNFIQCRDLLLNLHNNNNNDDNNNDNDDNNNNDDNGNNNDDNNGNEKIKNFVIELHVNHKKEENNDIQILTLNVVDV</sequence>
<dbReference type="VEuPathDB" id="FungiDB:RhiirFUN_008229"/>
<organism evidence="3 4">
    <name type="scientific">Rhizophagus irregularis (strain DAOM 181602 / DAOM 197198 / MUCL 43194)</name>
    <name type="common">Arbuscular mycorrhizal fungus</name>
    <name type="synonym">Glomus intraradices</name>
    <dbReference type="NCBI Taxonomy" id="747089"/>
    <lineage>
        <taxon>Eukaryota</taxon>
        <taxon>Fungi</taxon>
        <taxon>Fungi incertae sedis</taxon>
        <taxon>Mucoromycota</taxon>
        <taxon>Glomeromycotina</taxon>
        <taxon>Glomeromycetes</taxon>
        <taxon>Glomerales</taxon>
        <taxon>Glomeraceae</taxon>
        <taxon>Rhizophagus</taxon>
    </lineage>
</organism>
<keyword evidence="4" id="KW-1185">Reference proteome</keyword>
<feature type="compositionally biased region" description="Acidic residues" evidence="1">
    <location>
        <begin position="259"/>
        <end position="268"/>
    </location>
</feature>
<feature type="transmembrane region" description="Helical" evidence="2">
    <location>
        <begin position="122"/>
        <end position="143"/>
    </location>
</feature>
<reference evidence="3 4" key="1">
    <citation type="journal article" date="2013" name="Proc. Natl. Acad. Sci. U.S.A.">
        <title>Genome of an arbuscular mycorrhizal fungus provides insight into the oldest plant symbiosis.</title>
        <authorList>
            <person name="Tisserant E."/>
            <person name="Malbreil M."/>
            <person name="Kuo A."/>
            <person name="Kohler A."/>
            <person name="Symeonidi A."/>
            <person name="Balestrini R."/>
            <person name="Charron P."/>
            <person name="Duensing N."/>
            <person name="Frei Dit Frey N."/>
            <person name="Gianinazzi-Pearson V."/>
            <person name="Gilbert L.B."/>
            <person name="Handa Y."/>
            <person name="Herr J.R."/>
            <person name="Hijri M."/>
            <person name="Koul R."/>
            <person name="Kawaguchi M."/>
            <person name="Krajinski F."/>
            <person name="Lammers P.J."/>
            <person name="Masclaux F.G."/>
            <person name="Murat C."/>
            <person name="Morin E."/>
            <person name="Ndikumana S."/>
            <person name="Pagni M."/>
            <person name="Petitpierre D."/>
            <person name="Requena N."/>
            <person name="Rosikiewicz P."/>
            <person name="Riley R."/>
            <person name="Saito K."/>
            <person name="San Clemente H."/>
            <person name="Shapiro H."/>
            <person name="van Tuinen D."/>
            <person name="Becard G."/>
            <person name="Bonfante P."/>
            <person name="Paszkowski U."/>
            <person name="Shachar-Hill Y.Y."/>
            <person name="Tuskan G.A."/>
            <person name="Young P.W."/>
            <person name="Sanders I.R."/>
            <person name="Henrissat B."/>
            <person name="Rensing S.A."/>
            <person name="Grigoriev I.V."/>
            <person name="Corradi N."/>
            <person name="Roux C."/>
            <person name="Martin F."/>
        </authorList>
    </citation>
    <scope>NUCLEOTIDE SEQUENCE [LARGE SCALE GENOMIC DNA]</scope>
    <source>
        <strain evidence="3 4">DAOM 197198</strain>
    </source>
</reference>
<name>A0A2P4PQA8_RHIID</name>
<feature type="transmembrane region" description="Helical" evidence="2">
    <location>
        <begin position="182"/>
        <end position="198"/>
    </location>
</feature>
<accession>A0A2P4PQA8</accession>
<evidence type="ECO:0000313" key="4">
    <source>
        <dbReference type="Proteomes" id="UP000018888"/>
    </source>
</evidence>
<feature type="region of interest" description="Disordered" evidence="1">
    <location>
        <begin position="254"/>
        <end position="282"/>
    </location>
</feature>
<keyword evidence="2" id="KW-1133">Transmembrane helix</keyword>